<dbReference type="Proteomes" id="UP001222027">
    <property type="component" value="Unassembled WGS sequence"/>
</dbReference>
<evidence type="ECO:0000256" key="2">
    <source>
        <dbReference type="SAM" id="MobiDB-lite"/>
    </source>
</evidence>
<protein>
    <recommendedName>
        <fullName evidence="3">JAB1/MPN/MOV34 metalloenzyme domain-containing protein</fullName>
    </recommendedName>
</protein>
<dbReference type="EMBL" id="JAQQAF010000006">
    <property type="protein sequence ID" value="KAJ8477980.1"/>
    <property type="molecule type" value="Genomic_DNA"/>
</dbReference>
<keyword evidence="5" id="KW-1185">Reference proteome</keyword>
<accession>A0AAV8PBD5</accession>
<evidence type="ECO:0000313" key="4">
    <source>
        <dbReference type="EMBL" id="KAJ8477980.1"/>
    </source>
</evidence>
<evidence type="ECO:0000259" key="3">
    <source>
        <dbReference type="Pfam" id="PF01398"/>
    </source>
</evidence>
<evidence type="ECO:0000256" key="1">
    <source>
        <dbReference type="ARBA" id="ARBA00010893"/>
    </source>
</evidence>
<reference evidence="4 5" key="1">
    <citation type="submission" date="2022-12" db="EMBL/GenBank/DDBJ databases">
        <title>Chromosome-scale assembly of the Ensete ventricosum genome.</title>
        <authorList>
            <person name="Dussert Y."/>
            <person name="Stocks J."/>
            <person name="Wendawek A."/>
            <person name="Woldeyes F."/>
            <person name="Nichols R.A."/>
            <person name="Borrell J.S."/>
        </authorList>
    </citation>
    <scope>NUCLEOTIDE SEQUENCE [LARGE SCALE GENOMIC DNA]</scope>
    <source>
        <strain evidence="5">cv. Maze</strain>
        <tissue evidence="4">Seeds</tissue>
    </source>
</reference>
<dbReference type="GO" id="GO:0008180">
    <property type="term" value="C:COP9 signalosome"/>
    <property type="evidence" value="ECO:0007669"/>
    <property type="project" value="TreeGrafter"/>
</dbReference>
<gene>
    <name evidence="4" type="ORF">OPV22_021707</name>
</gene>
<dbReference type="InterPro" id="IPR000555">
    <property type="entry name" value="JAMM/MPN+_dom"/>
</dbReference>
<dbReference type="GO" id="GO:0008237">
    <property type="term" value="F:metallopeptidase activity"/>
    <property type="evidence" value="ECO:0007669"/>
    <property type="project" value="InterPro"/>
</dbReference>
<sequence>MSLLLLTKPISVSCFARDTTSHSRSPRRPPPRRCTTSTIVPSAARSAASAAKPSSSILSSLAIYGCRTSLSVTDHWRNSHSPAIPATVANRAVAFLLCHLIAAAAAPPFPPRPSGRRGNGVGVGVGLTVKLHPLLIVNISDHHTSVKSQTHHSAFGAALADGSSGAAPSPAPPRVFGCVIGVQRGRTVEIFNSFELLYDPVTNSLDRSFLEKKQELCNRTPSPLSLCSPPSISLLKLS</sequence>
<proteinExistence type="inferred from homology"/>
<dbReference type="AlphaFoldDB" id="A0AAV8PBD5"/>
<organism evidence="4 5">
    <name type="scientific">Ensete ventricosum</name>
    <name type="common">Abyssinian banana</name>
    <name type="synonym">Musa ensete</name>
    <dbReference type="NCBI Taxonomy" id="4639"/>
    <lineage>
        <taxon>Eukaryota</taxon>
        <taxon>Viridiplantae</taxon>
        <taxon>Streptophyta</taxon>
        <taxon>Embryophyta</taxon>
        <taxon>Tracheophyta</taxon>
        <taxon>Spermatophyta</taxon>
        <taxon>Magnoliopsida</taxon>
        <taxon>Liliopsida</taxon>
        <taxon>Zingiberales</taxon>
        <taxon>Musaceae</taxon>
        <taxon>Ensete</taxon>
    </lineage>
</organism>
<comment type="caution">
    <text evidence="4">The sequence shown here is derived from an EMBL/GenBank/DDBJ whole genome shotgun (WGS) entry which is preliminary data.</text>
</comment>
<comment type="similarity">
    <text evidence="1">Belongs to the peptidase M67A family. CSN6 subfamily.</text>
</comment>
<feature type="region of interest" description="Disordered" evidence="2">
    <location>
        <begin position="17"/>
        <end position="37"/>
    </location>
</feature>
<dbReference type="Pfam" id="PF01398">
    <property type="entry name" value="JAB"/>
    <property type="match status" value="1"/>
</dbReference>
<dbReference type="Gene3D" id="3.40.140.10">
    <property type="entry name" value="Cytidine Deaminase, domain 2"/>
    <property type="match status" value="1"/>
</dbReference>
<dbReference type="PANTHER" id="PTHR10540:SF8">
    <property type="entry name" value="COP9 SIGNALOSOME COMPLEX SUBUNIT 6"/>
    <property type="match status" value="1"/>
</dbReference>
<dbReference type="PANTHER" id="PTHR10540">
    <property type="entry name" value="EUKARYOTIC TRANSLATION INITIATION FACTOR 3 SUBUNIT F-RELATED"/>
    <property type="match status" value="1"/>
</dbReference>
<name>A0AAV8PBD5_ENSVE</name>
<feature type="domain" description="JAB1/MPN/MOV34 metalloenzyme" evidence="3">
    <location>
        <begin position="127"/>
        <end position="220"/>
    </location>
</feature>
<evidence type="ECO:0000313" key="5">
    <source>
        <dbReference type="Proteomes" id="UP001222027"/>
    </source>
</evidence>